<dbReference type="Proteomes" id="UP001139263">
    <property type="component" value="Unassembled WGS sequence"/>
</dbReference>
<evidence type="ECO:0000313" key="2">
    <source>
        <dbReference type="EMBL" id="MCI0184974.1"/>
    </source>
</evidence>
<accession>A0A9X2ADJ3</accession>
<organism evidence="2 3">
    <name type="scientific">Sulfoacidibacillus ferrooxidans</name>
    <dbReference type="NCBI Taxonomy" id="2005001"/>
    <lineage>
        <taxon>Bacteria</taxon>
        <taxon>Bacillati</taxon>
        <taxon>Bacillota</taxon>
        <taxon>Bacilli</taxon>
        <taxon>Bacillales</taxon>
        <taxon>Alicyclobacillaceae</taxon>
        <taxon>Sulfoacidibacillus</taxon>
    </lineage>
</organism>
<dbReference type="AlphaFoldDB" id="A0A9X2ADJ3"/>
<evidence type="ECO:0000256" key="1">
    <source>
        <dbReference type="SAM" id="Phobius"/>
    </source>
</evidence>
<reference evidence="2" key="1">
    <citation type="submission" date="2022-03" db="EMBL/GenBank/DDBJ databases">
        <title>Draft Genome Sequence of Firmicute Strain S0AB, a Heterotrophic Iron/Sulfur-Oxidizing Extreme Acidophile.</title>
        <authorList>
            <person name="Vergara E."/>
            <person name="Pakostova E."/>
            <person name="Johnson D.B."/>
            <person name="Holmes D.S."/>
        </authorList>
    </citation>
    <scope>NUCLEOTIDE SEQUENCE</scope>
    <source>
        <strain evidence="2">S0AB</strain>
    </source>
</reference>
<proteinExistence type="predicted"/>
<comment type="caution">
    <text evidence="2">The sequence shown here is derived from an EMBL/GenBank/DDBJ whole genome shotgun (WGS) entry which is preliminary data.</text>
</comment>
<dbReference type="EMBL" id="JALBUF010000050">
    <property type="protein sequence ID" value="MCI0184974.1"/>
    <property type="molecule type" value="Genomic_DNA"/>
</dbReference>
<evidence type="ECO:0000313" key="3">
    <source>
        <dbReference type="Proteomes" id="UP001139263"/>
    </source>
</evidence>
<name>A0A9X2ADJ3_9BACL</name>
<keyword evidence="1" id="KW-0812">Transmembrane</keyword>
<gene>
    <name evidence="2" type="ORF">MM817_03271</name>
</gene>
<sequence>MLQDIVNRAHSVRIDSILSMQMGHRDDESLHIRNFLFHRDDRMNATIDHHLFFFEFKRIEVKVGIFVNAHRDSAECTNRGGIFSLNVDEDVFNAKKSTPSDQTLDQKRFTGARCADNRHVVVDQVVFPSIVFIHVTGVKIQPNRYTIFVTKLAIGKGESISQRSSRHFNGMMKKIFAKWCYGLKAYIMLLVRFTYMKSFKSFFFNAFTRRLELFFDIGAD</sequence>
<keyword evidence="1" id="KW-0472">Membrane</keyword>
<keyword evidence="1" id="KW-1133">Transmembrane helix</keyword>
<keyword evidence="3" id="KW-1185">Reference proteome</keyword>
<protein>
    <submittedName>
        <fullName evidence="2">Uncharacterized protein</fullName>
    </submittedName>
</protein>
<feature type="transmembrane region" description="Helical" evidence="1">
    <location>
        <begin position="175"/>
        <end position="195"/>
    </location>
</feature>